<organism evidence="1 2">
    <name type="scientific">Marinobacter mobilis</name>
    <dbReference type="NCBI Taxonomy" id="488533"/>
    <lineage>
        <taxon>Bacteria</taxon>
        <taxon>Pseudomonadati</taxon>
        <taxon>Pseudomonadota</taxon>
        <taxon>Gammaproteobacteria</taxon>
        <taxon>Pseudomonadales</taxon>
        <taxon>Marinobacteraceae</taxon>
        <taxon>Marinobacter</taxon>
    </lineage>
</organism>
<sequence length="124" mass="13444">MMARAVKLAGALMAAALLTGCSDTPSNGDIEDALNALNPQSFTEVTDFEKVNGYAEGEHRYVVEVNYEITFTQGMNELMAEASGMEKMALAMLKMAVGDFEEGDTMEDTTSLTFVDSENGWQPL</sequence>
<accession>A0A1H2ZDP2</accession>
<dbReference type="AlphaFoldDB" id="A0A1H2ZDP2"/>
<dbReference type="Proteomes" id="UP000199675">
    <property type="component" value="Unassembled WGS sequence"/>
</dbReference>
<protein>
    <recommendedName>
        <fullName evidence="3">DUF4878 domain-containing protein</fullName>
    </recommendedName>
</protein>
<dbReference type="STRING" id="488533.SAMN04487960_106285"/>
<reference evidence="1 2" key="1">
    <citation type="submission" date="2016-10" db="EMBL/GenBank/DDBJ databases">
        <authorList>
            <person name="de Groot N.N."/>
        </authorList>
    </citation>
    <scope>NUCLEOTIDE SEQUENCE [LARGE SCALE GENOMIC DNA]</scope>
    <source>
        <strain evidence="1 2">CGMCC 1.7059</strain>
    </source>
</reference>
<dbReference type="EMBL" id="FNNE01000006">
    <property type="protein sequence ID" value="SDX15486.1"/>
    <property type="molecule type" value="Genomic_DNA"/>
</dbReference>
<dbReference type="RefSeq" id="WP_139173230.1">
    <property type="nucleotide sequence ID" value="NZ_FNNE01000006.1"/>
</dbReference>
<proteinExistence type="predicted"/>
<evidence type="ECO:0000313" key="1">
    <source>
        <dbReference type="EMBL" id="SDX15486.1"/>
    </source>
</evidence>
<dbReference type="PROSITE" id="PS51257">
    <property type="entry name" value="PROKAR_LIPOPROTEIN"/>
    <property type="match status" value="1"/>
</dbReference>
<evidence type="ECO:0000313" key="2">
    <source>
        <dbReference type="Proteomes" id="UP000199675"/>
    </source>
</evidence>
<name>A0A1H2ZDP2_9GAMM</name>
<evidence type="ECO:0008006" key="3">
    <source>
        <dbReference type="Google" id="ProtNLM"/>
    </source>
</evidence>
<dbReference type="OrthoDB" id="6078119at2"/>
<keyword evidence="2" id="KW-1185">Reference proteome</keyword>
<gene>
    <name evidence="1" type="ORF">SAMN04487960_106285</name>
</gene>